<dbReference type="Gene3D" id="3.40.525.10">
    <property type="entry name" value="CRAL-TRIO lipid binding domain"/>
    <property type="match status" value="1"/>
</dbReference>
<gene>
    <name evidence="2" type="ORF">SEMRO_130_G061780.1</name>
</gene>
<accession>A0A9N8DFB1</accession>
<dbReference type="InterPro" id="IPR036865">
    <property type="entry name" value="CRAL-TRIO_dom_sf"/>
</dbReference>
<evidence type="ECO:0000256" key="1">
    <source>
        <dbReference type="SAM" id="MobiDB-lite"/>
    </source>
</evidence>
<comment type="caution">
    <text evidence="2">The sequence shown here is derived from an EMBL/GenBank/DDBJ whole genome shotgun (WGS) entry which is preliminary data.</text>
</comment>
<dbReference type="SUPFAM" id="SSF52087">
    <property type="entry name" value="CRAL/TRIO domain"/>
    <property type="match status" value="1"/>
</dbReference>
<organism evidence="2 3">
    <name type="scientific">Seminavis robusta</name>
    <dbReference type="NCBI Taxonomy" id="568900"/>
    <lineage>
        <taxon>Eukaryota</taxon>
        <taxon>Sar</taxon>
        <taxon>Stramenopiles</taxon>
        <taxon>Ochrophyta</taxon>
        <taxon>Bacillariophyta</taxon>
        <taxon>Bacillariophyceae</taxon>
        <taxon>Bacillariophycidae</taxon>
        <taxon>Naviculales</taxon>
        <taxon>Naviculaceae</taxon>
        <taxon>Seminavis</taxon>
    </lineage>
</organism>
<keyword evidence="3" id="KW-1185">Reference proteome</keyword>
<dbReference type="EMBL" id="CAICTM010000129">
    <property type="protein sequence ID" value="CAB9502187.1"/>
    <property type="molecule type" value="Genomic_DNA"/>
</dbReference>
<dbReference type="OrthoDB" id="18234at2759"/>
<protein>
    <submittedName>
        <fullName evidence="2">Uncharacterized protein</fullName>
    </submittedName>
</protein>
<proteinExistence type="predicted"/>
<feature type="region of interest" description="Disordered" evidence="1">
    <location>
        <begin position="1"/>
        <end position="62"/>
    </location>
</feature>
<reference evidence="2" key="1">
    <citation type="submission" date="2020-06" db="EMBL/GenBank/DDBJ databases">
        <authorList>
            <consortium name="Plant Systems Biology data submission"/>
        </authorList>
    </citation>
    <scope>NUCLEOTIDE SEQUENCE</scope>
    <source>
        <strain evidence="2">D6</strain>
    </source>
</reference>
<evidence type="ECO:0000313" key="3">
    <source>
        <dbReference type="Proteomes" id="UP001153069"/>
    </source>
</evidence>
<feature type="compositionally biased region" description="Basic and acidic residues" evidence="1">
    <location>
        <begin position="1"/>
        <end position="23"/>
    </location>
</feature>
<name>A0A9N8DFB1_9STRA</name>
<dbReference type="AlphaFoldDB" id="A0A9N8DFB1"/>
<evidence type="ECO:0000313" key="2">
    <source>
        <dbReference type="EMBL" id="CAB9502187.1"/>
    </source>
</evidence>
<sequence>MQRQVDPEGHHQERPDYQDHDSEGDGNAGQRGNLDELEQELGRPNHVYPQRPRVPGPLDPGRMDLDDFETEIGWAAILKIVMEQTGISRLSDFDLVQIMAVEGDALDSAVEMAQRLHHFREEYEVDDSVESGRFCVSEAMKLFPGFFLALTFTREANRGHYTLVLDVTKLNSGLLKPGENGMKTFLMAVYFCFQAMTPDFEASRHGALLLVECDQFNSKQNVTLGQLKHAHNELFLPTKWHQARHYNTGVFFHVLMSMLRPFLPDDLQGKVQLGCKSPTGRLDHIYLQPTLEAANQRFLERLTDALRRRYANESKFTLAPIPEEVT</sequence>
<dbReference type="Proteomes" id="UP001153069">
    <property type="component" value="Unassembled WGS sequence"/>
</dbReference>